<evidence type="ECO:0000313" key="10">
    <source>
        <dbReference type="EMBL" id="GMN19546.1"/>
    </source>
</evidence>
<dbReference type="EMBL" id="BTGU01001253">
    <property type="protein sequence ID" value="GMN19542.1"/>
    <property type="molecule type" value="Genomic_DNA"/>
</dbReference>
<dbReference type="InterPro" id="IPR045344">
    <property type="entry name" value="C-JID"/>
</dbReference>
<feature type="domain" description="Disease resistance protein RPS4B/Roq1-like leucine-rich repeats" evidence="6">
    <location>
        <begin position="37"/>
        <end position="218"/>
    </location>
</feature>
<dbReference type="SUPFAM" id="SSF52058">
    <property type="entry name" value="L domain-like"/>
    <property type="match status" value="1"/>
</dbReference>
<dbReference type="Gene3D" id="3.80.10.10">
    <property type="entry name" value="Ribonuclease Inhibitor"/>
    <property type="match status" value="2"/>
</dbReference>
<dbReference type="EMBL" id="BTGU01001251">
    <property type="protein sequence ID" value="GMN19499.1"/>
    <property type="molecule type" value="Genomic_DNA"/>
</dbReference>
<proteinExistence type="predicted"/>
<accession>A0AA87Z091</accession>
<dbReference type="InterPro" id="IPR032675">
    <property type="entry name" value="LRR_dom_sf"/>
</dbReference>
<evidence type="ECO:0000259" key="5">
    <source>
        <dbReference type="Pfam" id="PF20160"/>
    </source>
</evidence>
<evidence type="ECO:0000313" key="9">
    <source>
        <dbReference type="EMBL" id="GMN19542.1"/>
    </source>
</evidence>
<evidence type="ECO:0000313" key="8">
    <source>
        <dbReference type="EMBL" id="GMN19515.1"/>
    </source>
</evidence>
<feature type="region of interest" description="Disordered" evidence="4">
    <location>
        <begin position="453"/>
        <end position="478"/>
    </location>
</feature>
<dbReference type="InterPro" id="IPR050715">
    <property type="entry name" value="LRR-SigEffector_domain"/>
</dbReference>
<keyword evidence="3" id="KW-0611">Plant defense</keyword>
<reference evidence="10" key="1">
    <citation type="submission" date="2023-07" db="EMBL/GenBank/DDBJ databases">
        <title>draft genome sequence of fig (Ficus carica).</title>
        <authorList>
            <person name="Takahashi T."/>
            <person name="Nishimura K."/>
        </authorList>
    </citation>
    <scope>NUCLEOTIDE SEQUENCE</scope>
</reference>
<dbReference type="Pfam" id="PF00560">
    <property type="entry name" value="LRR_1"/>
    <property type="match status" value="1"/>
</dbReference>
<feature type="domain" description="C-JID" evidence="5">
    <location>
        <begin position="280"/>
        <end position="424"/>
    </location>
</feature>
<protein>
    <submittedName>
        <fullName evidence="10">Uncharacterized protein</fullName>
    </submittedName>
</protein>
<evidence type="ECO:0000259" key="6">
    <source>
        <dbReference type="Pfam" id="PF23286"/>
    </source>
</evidence>
<dbReference type="PANTHER" id="PTHR45752:SF171">
    <property type="entry name" value="TMV RESISTANCE PROTEIN N-LIKE"/>
    <property type="match status" value="1"/>
</dbReference>
<dbReference type="Proteomes" id="UP001187192">
    <property type="component" value="Unassembled WGS sequence"/>
</dbReference>
<dbReference type="PROSITE" id="PS51450">
    <property type="entry name" value="LRR"/>
    <property type="match status" value="1"/>
</dbReference>
<dbReference type="InterPro" id="IPR001611">
    <property type="entry name" value="Leu-rich_rpt"/>
</dbReference>
<evidence type="ECO:0000256" key="4">
    <source>
        <dbReference type="SAM" id="MobiDB-lite"/>
    </source>
</evidence>
<dbReference type="AlphaFoldDB" id="A0AA87Z091"/>
<keyword evidence="1" id="KW-0433">Leucine-rich repeat</keyword>
<dbReference type="EMBL" id="BTGU01001252">
    <property type="protein sequence ID" value="GMN19515.1"/>
    <property type="molecule type" value="Genomic_DNA"/>
</dbReference>
<evidence type="ECO:0000256" key="3">
    <source>
        <dbReference type="ARBA" id="ARBA00022821"/>
    </source>
</evidence>
<evidence type="ECO:0000256" key="1">
    <source>
        <dbReference type="ARBA" id="ARBA00022614"/>
    </source>
</evidence>
<sequence>MTRVPSSIQYLSTLEELYLRNCKNLESLPITICRLKFLEKLCLSGCSKFENFPEILEPMEHLWFLSLAKTSIKRLPSSIENLIGLQKLLLPMCDHFEFVFSTCNNLKRLDTLNLSGCSRLARLSPLLIAFCNLKKLDLSNCNIQEILEDLTCLSSVEWLDLHGNKFEGVPTSIKHLSKLVELDVSNCRCLKSLPELPSSLERLYVHDCELLEMVSSSKAVLVEGWDRHHAFDQDEMFLFVNCQKLDLNARNNIMADAQLRIWKAAMQLGKKDHNSVLINCPGEEIPMWFGSKAKGCSIKMKLPPGWFSMDFLGFALCVAHASADCNLLCFQLQVCLSNGGGQEFNFSRPFHDSRKKVDPASKLLASDHILLFFNKCLNRQVKEMGEDWCCNVTEASFRITALHQSDNKCVKELGICLLYAEDVEKAIPDKSQGKKLLKQRDRTEELGQAACSAVVSRRKGGEEDSDGHRSASKKVKFM</sequence>
<dbReference type="Pfam" id="PF23286">
    <property type="entry name" value="LRR_13"/>
    <property type="match status" value="1"/>
</dbReference>
<feature type="compositionally biased region" description="Basic and acidic residues" evidence="4">
    <location>
        <begin position="459"/>
        <end position="469"/>
    </location>
</feature>
<organism evidence="10 11">
    <name type="scientific">Ficus carica</name>
    <name type="common">Common fig</name>
    <dbReference type="NCBI Taxonomy" id="3494"/>
    <lineage>
        <taxon>Eukaryota</taxon>
        <taxon>Viridiplantae</taxon>
        <taxon>Streptophyta</taxon>
        <taxon>Embryophyta</taxon>
        <taxon>Tracheophyta</taxon>
        <taxon>Spermatophyta</taxon>
        <taxon>Magnoliopsida</taxon>
        <taxon>eudicotyledons</taxon>
        <taxon>Gunneridae</taxon>
        <taxon>Pentapetalae</taxon>
        <taxon>rosids</taxon>
        <taxon>fabids</taxon>
        <taxon>Rosales</taxon>
        <taxon>Moraceae</taxon>
        <taxon>Ficeae</taxon>
        <taxon>Ficus</taxon>
    </lineage>
</organism>
<evidence type="ECO:0000313" key="7">
    <source>
        <dbReference type="EMBL" id="GMN19499.1"/>
    </source>
</evidence>
<keyword evidence="2" id="KW-0677">Repeat</keyword>
<dbReference type="EMBL" id="BTGU01001254">
    <property type="protein sequence ID" value="GMN19546.1"/>
    <property type="molecule type" value="Genomic_DNA"/>
</dbReference>
<keyword evidence="11" id="KW-1185">Reference proteome</keyword>
<dbReference type="PANTHER" id="PTHR45752">
    <property type="entry name" value="LEUCINE-RICH REPEAT-CONTAINING"/>
    <property type="match status" value="1"/>
</dbReference>
<name>A0AA87Z091_FICCA</name>
<gene>
    <name evidence="7" type="ORF">TIFTF001_039819</name>
    <name evidence="8" type="ORF">TIFTF001_039823</name>
    <name evidence="9" type="ORF">TIFTF001_039829</name>
    <name evidence="10" type="ORF">TIFTF001_039833</name>
</gene>
<evidence type="ECO:0000313" key="11">
    <source>
        <dbReference type="Proteomes" id="UP001187192"/>
    </source>
</evidence>
<evidence type="ECO:0000256" key="2">
    <source>
        <dbReference type="ARBA" id="ARBA00022737"/>
    </source>
</evidence>
<dbReference type="Pfam" id="PF20160">
    <property type="entry name" value="C-JID"/>
    <property type="match status" value="1"/>
</dbReference>
<comment type="caution">
    <text evidence="10">The sequence shown here is derived from an EMBL/GenBank/DDBJ whole genome shotgun (WGS) entry which is preliminary data.</text>
</comment>
<dbReference type="InterPro" id="IPR058546">
    <property type="entry name" value="RPS4B/Roq1-like_LRR"/>
</dbReference>